<dbReference type="STRING" id="485916.Dtox_1022"/>
<gene>
    <name evidence="4" type="ordered locus">Dtox_1022</name>
</gene>
<dbReference type="HOGENOM" id="CLU_022158_4_1_9"/>
<dbReference type="PROSITE" id="PS00816">
    <property type="entry name" value="AIPM_HOMOCIT_SYNTH_2"/>
    <property type="match status" value="1"/>
</dbReference>
<dbReference type="PANTHER" id="PTHR42880:SF1">
    <property type="entry name" value="ISOPROPYLMALATE_HOMOCITRATE_CITRAMALATE SYNTHASE FAMILY PROTEIN"/>
    <property type="match status" value="1"/>
</dbReference>
<evidence type="ECO:0000313" key="5">
    <source>
        <dbReference type="Proteomes" id="UP000002217"/>
    </source>
</evidence>
<evidence type="ECO:0000313" key="4">
    <source>
        <dbReference type="EMBL" id="ACV61908.1"/>
    </source>
</evidence>
<dbReference type="EMBL" id="CP001720">
    <property type="protein sequence ID" value="ACV61908.1"/>
    <property type="molecule type" value="Genomic_DNA"/>
</dbReference>
<dbReference type="AlphaFoldDB" id="C8W3E1"/>
<dbReference type="PROSITE" id="PS00815">
    <property type="entry name" value="AIPM_HOMOCIT_SYNTH_1"/>
    <property type="match status" value="1"/>
</dbReference>
<dbReference type="PANTHER" id="PTHR42880">
    <property type="entry name" value="HOMOCITRATE SYNTHASE"/>
    <property type="match status" value="1"/>
</dbReference>
<dbReference type="GO" id="GO:0046912">
    <property type="term" value="F:acyltransferase activity, acyl groups converted into alkyl on transfer"/>
    <property type="evidence" value="ECO:0007669"/>
    <property type="project" value="InterPro"/>
</dbReference>
<dbReference type="PROSITE" id="PS50991">
    <property type="entry name" value="PYR_CT"/>
    <property type="match status" value="1"/>
</dbReference>
<dbReference type="SUPFAM" id="SSF51569">
    <property type="entry name" value="Aldolase"/>
    <property type="match status" value="1"/>
</dbReference>
<sequence>MAKVCIVDTTLRDGEQSPGVAFSAKEKIKIAQYLDLLGVEQIELGIPAMGGIEVDAISSIASLDLKARLTTWNRLHLSDIRASLSCRVKNLHICAPVSDIQIEYKLNKSRLWVLDCLKRAIRYAKDYGCWISVGAEDASRADPEFLLEYALLAQEMGAERLRYADTVGVLEPFSTYRELSWLKDKLKIELEFHGHNDFGLATANTVAAVNAGVRFIDVTVNGLGERAGNANMEEVVAAIRMSCGIGMNWANDKMKALSSYVARASNRKMPKTFHDFRKSGITLYKYV</sequence>
<dbReference type="OrthoDB" id="9804858at2"/>
<organism evidence="4 5">
    <name type="scientific">Desulfofarcimen acetoxidans (strain ATCC 49208 / DSM 771 / KCTC 5769 / VKM B-1644 / 5575)</name>
    <name type="common">Desulfotomaculum acetoxidans</name>
    <dbReference type="NCBI Taxonomy" id="485916"/>
    <lineage>
        <taxon>Bacteria</taxon>
        <taxon>Bacillati</taxon>
        <taxon>Bacillota</taxon>
        <taxon>Clostridia</taxon>
        <taxon>Eubacteriales</taxon>
        <taxon>Peptococcaceae</taxon>
        <taxon>Desulfofarcimen</taxon>
    </lineage>
</organism>
<dbReference type="InterPro" id="IPR013785">
    <property type="entry name" value="Aldolase_TIM"/>
</dbReference>
<dbReference type="eggNOG" id="COG0119">
    <property type="taxonomic scope" value="Bacteria"/>
</dbReference>
<name>C8W3E1_DESAS</name>
<comment type="similarity">
    <text evidence="2">Belongs to the alpha-IPM synthase/homocitrate synthase family.</text>
</comment>
<dbReference type="GO" id="GO:0019752">
    <property type="term" value="P:carboxylic acid metabolic process"/>
    <property type="evidence" value="ECO:0007669"/>
    <property type="project" value="InterPro"/>
</dbReference>
<evidence type="ECO:0000256" key="1">
    <source>
        <dbReference type="ARBA" id="ARBA00022679"/>
    </source>
</evidence>
<dbReference type="KEGG" id="dae:Dtox_1022"/>
<keyword evidence="4" id="KW-0670">Pyruvate</keyword>
<dbReference type="InterPro" id="IPR013477">
    <property type="entry name" value="NifV/FrbC"/>
</dbReference>
<keyword evidence="1 2" id="KW-0808">Transferase</keyword>
<evidence type="ECO:0000256" key="2">
    <source>
        <dbReference type="RuleBase" id="RU003523"/>
    </source>
</evidence>
<dbReference type="Gene3D" id="3.20.20.70">
    <property type="entry name" value="Aldolase class I"/>
    <property type="match status" value="1"/>
</dbReference>
<dbReference type="Proteomes" id="UP000002217">
    <property type="component" value="Chromosome"/>
</dbReference>
<reference evidence="4 5" key="1">
    <citation type="journal article" date="2009" name="Stand. Genomic Sci.">
        <title>Complete genome sequence of Desulfotomaculum acetoxidans type strain (5575).</title>
        <authorList>
            <person name="Spring S."/>
            <person name="Lapidus A."/>
            <person name="Schroder M."/>
            <person name="Gleim D."/>
            <person name="Sims D."/>
            <person name="Meincke L."/>
            <person name="Glavina Del Rio T."/>
            <person name="Tice H."/>
            <person name="Copeland A."/>
            <person name="Cheng J.F."/>
            <person name="Lucas S."/>
            <person name="Chen F."/>
            <person name="Nolan M."/>
            <person name="Bruce D."/>
            <person name="Goodwin L."/>
            <person name="Pitluck S."/>
            <person name="Ivanova N."/>
            <person name="Mavromatis K."/>
            <person name="Mikhailova N."/>
            <person name="Pati A."/>
            <person name="Chen A."/>
            <person name="Palaniappan K."/>
            <person name="Land M."/>
            <person name="Hauser L."/>
            <person name="Chang Y.J."/>
            <person name="Jeffries C.D."/>
            <person name="Chain P."/>
            <person name="Saunders E."/>
            <person name="Brettin T."/>
            <person name="Detter J.C."/>
            <person name="Goker M."/>
            <person name="Bristow J."/>
            <person name="Eisen J.A."/>
            <person name="Markowitz V."/>
            <person name="Hugenholtz P."/>
            <person name="Kyrpides N.C."/>
            <person name="Klenk H.P."/>
            <person name="Han C."/>
        </authorList>
    </citation>
    <scope>NUCLEOTIDE SEQUENCE [LARGE SCALE GENOMIC DNA]</scope>
    <source>
        <strain evidence="5">ATCC 49208 / DSM 771 / VKM B-1644</strain>
    </source>
</reference>
<feature type="domain" description="Pyruvate carboxyltransferase" evidence="3">
    <location>
        <begin position="4"/>
        <end position="255"/>
    </location>
</feature>
<dbReference type="InterPro" id="IPR000891">
    <property type="entry name" value="PYR_CT"/>
</dbReference>
<evidence type="ECO:0000259" key="3">
    <source>
        <dbReference type="PROSITE" id="PS50991"/>
    </source>
</evidence>
<dbReference type="InterPro" id="IPR002034">
    <property type="entry name" value="AIPM/Hcit_synth_CS"/>
</dbReference>
<dbReference type="CDD" id="cd07939">
    <property type="entry name" value="DRE_TIM_NifV"/>
    <property type="match status" value="1"/>
</dbReference>
<protein>
    <submittedName>
        <fullName evidence="4">Pyruvate carboxyltransferase</fullName>
    </submittedName>
</protein>
<dbReference type="Pfam" id="PF00682">
    <property type="entry name" value="HMGL-like"/>
    <property type="match status" value="1"/>
</dbReference>
<accession>C8W3E1</accession>
<proteinExistence type="inferred from homology"/>
<keyword evidence="5" id="KW-1185">Reference proteome</keyword>